<organism evidence="7 8">
    <name type="scientific">Clitoria ternatea</name>
    <name type="common">Butterfly pea</name>
    <dbReference type="NCBI Taxonomy" id="43366"/>
    <lineage>
        <taxon>Eukaryota</taxon>
        <taxon>Viridiplantae</taxon>
        <taxon>Streptophyta</taxon>
        <taxon>Embryophyta</taxon>
        <taxon>Tracheophyta</taxon>
        <taxon>Spermatophyta</taxon>
        <taxon>Magnoliopsida</taxon>
        <taxon>eudicotyledons</taxon>
        <taxon>Gunneridae</taxon>
        <taxon>Pentapetalae</taxon>
        <taxon>rosids</taxon>
        <taxon>fabids</taxon>
        <taxon>Fabales</taxon>
        <taxon>Fabaceae</taxon>
        <taxon>Papilionoideae</taxon>
        <taxon>50 kb inversion clade</taxon>
        <taxon>NPAAA clade</taxon>
        <taxon>indigoferoid/millettioid clade</taxon>
        <taxon>Phaseoleae</taxon>
        <taxon>Clitoria</taxon>
    </lineage>
</organism>
<name>A0AAN9KP67_CLITE</name>
<keyword evidence="8" id="KW-1185">Reference proteome</keyword>
<evidence type="ECO:0000256" key="4">
    <source>
        <dbReference type="ARBA" id="ARBA00023163"/>
    </source>
</evidence>
<dbReference type="Gene3D" id="2.40.330.10">
    <property type="entry name" value="DNA-binding pseudobarrel domain"/>
    <property type="match status" value="1"/>
</dbReference>
<keyword evidence="5" id="KW-0539">Nucleus</keyword>
<dbReference type="GO" id="GO:0003677">
    <property type="term" value="F:DNA binding"/>
    <property type="evidence" value="ECO:0007669"/>
    <property type="project" value="UniProtKB-KW"/>
</dbReference>
<dbReference type="InterPro" id="IPR015300">
    <property type="entry name" value="DNA-bd_pseudobarrel_sf"/>
</dbReference>
<evidence type="ECO:0000256" key="2">
    <source>
        <dbReference type="ARBA" id="ARBA00023015"/>
    </source>
</evidence>
<protein>
    <recommendedName>
        <fullName evidence="6">TF-B3 domain-containing protein</fullName>
    </recommendedName>
</protein>
<dbReference type="PROSITE" id="PS50863">
    <property type="entry name" value="B3"/>
    <property type="match status" value="1"/>
</dbReference>
<proteinExistence type="predicted"/>
<dbReference type="GO" id="GO:0005634">
    <property type="term" value="C:nucleus"/>
    <property type="evidence" value="ECO:0007669"/>
    <property type="project" value="UniProtKB-SubCell"/>
</dbReference>
<evidence type="ECO:0000313" key="8">
    <source>
        <dbReference type="Proteomes" id="UP001359559"/>
    </source>
</evidence>
<dbReference type="GO" id="GO:0003700">
    <property type="term" value="F:DNA-binding transcription factor activity"/>
    <property type="evidence" value="ECO:0007669"/>
    <property type="project" value="InterPro"/>
</dbReference>
<gene>
    <name evidence="7" type="ORF">RJT34_04428</name>
</gene>
<dbReference type="InterPro" id="IPR003340">
    <property type="entry name" value="B3_DNA-bd"/>
</dbReference>
<evidence type="ECO:0000313" key="7">
    <source>
        <dbReference type="EMBL" id="KAK7319703.1"/>
    </source>
</evidence>
<dbReference type="PANTHER" id="PTHR31140:SF74">
    <property type="entry name" value="B3 DOMAIN-CONTAINING TRANSCRIPTION FACTOR LEC2"/>
    <property type="match status" value="1"/>
</dbReference>
<keyword evidence="3" id="KW-0238">DNA-binding</keyword>
<dbReference type="InterPro" id="IPR044800">
    <property type="entry name" value="LEC2-like"/>
</dbReference>
<dbReference type="EMBL" id="JAYKXN010000001">
    <property type="protein sequence ID" value="KAK7319703.1"/>
    <property type="molecule type" value="Genomic_DNA"/>
</dbReference>
<dbReference type="Proteomes" id="UP001359559">
    <property type="component" value="Unassembled WGS sequence"/>
</dbReference>
<dbReference type="SMART" id="SM01019">
    <property type="entry name" value="B3"/>
    <property type="match status" value="1"/>
</dbReference>
<dbReference type="SUPFAM" id="SSF101936">
    <property type="entry name" value="DNA-binding pseudobarrel domain"/>
    <property type="match status" value="1"/>
</dbReference>
<reference evidence="7 8" key="1">
    <citation type="submission" date="2024-01" db="EMBL/GenBank/DDBJ databases">
        <title>The genomes of 5 underutilized Papilionoideae crops provide insights into root nodulation and disease resistance.</title>
        <authorList>
            <person name="Yuan L."/>
        </authorList>
    </citation>
    <scope>NUCLEOTIDE SEQUENCE [LARGE SCALE GENOMIC DNA]</scope>
    <source>
        <strain evidence="7">LY-2023</strain>
        <tissue evidence="7">Leaf</tissue>
    </source>
</reference>
<keyword evidence="2" id="KW-0805">Transcription regulation</keyword>
<dbReference type="Pfam" id="PF02362">
    <property type="entry name" value="B3"/>
    <property type="match status" value="1"/>
</dbReference>
<dbReference type="PANTHER" id="PTHR31140">
    <property type="entry name" value="B3 DOMAIN-CONTAINING TRANSCRIPTION FACTOR ABI3"/>
    <property type="match status" value="1"/>
</dbReference>
<comment type="caution">
    <text evidence="7">The sequence shown here is derived from an EMBL/GenBank/DDBJ whole genome shotgun (WGS) entry which is preliminary data.</text>
</comment>
<evidence type="ECO:0000256" key="3">
    <source>
        <dbReference type="ARBA" id="ARBA00023125"/>
    </source>
</evidence>
<comment type="subcellular location">
    <subcellularLocation>
        <location evidence="1">Nucleus</location>
    </subcellularLocation>
</comment>
<keyword evidence="4" id="KW-0804">Transcription</keyword>
<dbReference type="AlphaFoldDB" id="A0AAN9KP67"/>
<evidence type="ECO:0000256" key="1">
    <source>
        <dbReference type="ARBA" id="ARBA00004123"/>
    </source>
</evidence>
<accession>A0AAN9KP67</accession>
<feature type="domain" description="TF-B3" evidence="6">
    <location>
        <begin position="185"/>
        <end position="286"/>
    </location>
</feature>
<evidence type="ECO:0000256" key="5">
    <source>
        <dbReference type="ARBA" id="ARBA00023242"/>
    </source>
</evidence>
<evidence type="ECO:0000259" key="6">
    <source>
        <dbReference type="PROSITE" id="PS50863"/>
    </source>
</evidence>
<sequence>MENFSAPFSAKTTSSGFSYSSSSNVGLEAQQNIGHPENVIFPNYDATFSFSGSNLVPYDQNIQFPYTNIISQVNHPVSYPVCSLPMGQSNVHFGVPIKEQGWPQARKEDGKLTEAWMGKVAREKRIHVRQQTRKSVVGATSASERKIRGQPNVTNARPNVKVTIDENINRYAFCTPDGKRLEEIMTKKLKNSDVSNLGRIVLPKREAERKLPTLRDKEKITLVFKDVYSGLQWIMKYKYWSNNKSRMYVLEDAGDFVKYYELQRGDSITLYVDEFQNLYVSAKKEKNIEVSEPSSNMERLQTRDIGNYNYMYAHQAEDIEEENSLGALVKELNHEKEAEEANNLLTLSTGGGSSSATKYDKMQVFNQETRDELILMNHNQQNNLEEVYAGLDNIFEPGSNYFHFGPSGGLS</sequence>
<dbReference type="CDD" id="cd10017">
    <property type="entry name" value="B3_DNA"/>
    <property type="match status" value="1"/>
</dbReference>